<gene>
    <name evidence="2" type="ORF">AKJ08_0842</name>
</gene>
<name>A0A0K1PAB2_9BACT</name>
<dbReference type="RefSeq" id="WP_050724902.1">
    <property type="nucleotide sequence ID" value="NZ_CP012332.1"/>
</dbReference>
<dbReference type="STRING" id="1391653.AKJ08_0842"/>
<evidence type="ECO:0000313" key="3">
    <source>
        <dbReference type="Proteomes" id="UP000055590"/>
    </source>
</evidence>
<evidence type="ECO:0000256" key="1">
    <source>
        <dbReference type="SAM" id="Phobius"/>
    </source>
</evidence>
<sequence>MKYHIRSKGGQELTVPDGSHVIMLFRQRFLDPDDEIRRDDQQRWRRLRDVPEYASMMRAERHDTRRFKTVFLVTALLGVIGAIAAILARM</sequence>
<keyword evidence="1" id="KW-0472">Membrane</keyword>
<keyword evidence="1" id="KW-1133">Transmembrane helix</keyword>
<dbReference type="EMBL" id="CP012332">
    <property type="protein sequence ID" value="AKU90455.1"/>
    <property type="molecule type" value="Genomic_DNA"/>
</dbReference>
<dbReference type="AlphaFoldDB" id="A0A0K1PAB2"/>
<feature type="transmembrane region" description="Helical" evidence="1">
    <location>
        <begin position="67"/>
        <end position="88"/>
    </location>
</feature>
<keyword evidence="1" id="KW-0812">Transmembrane</keyword>
<keyword evidence="3" id="KW-1185">Reference proteome</keyword>
<reference evidence="2 3" key="1">
    <citation type="submission" date="2015-08" db="EMBL/GenBank/DDBJ databases">
        <authorList>
            <person name="Babu N.S."/>
            <person name="Beckwith C.J."/>
            <person name="Beseler K.G."/>
            <person name="Brison A."/>
            <person name="Carone J.V."/>
            <person name="Caskin T.P."/>
            <person name="Diamond M."/>
            <person name="Durham M.E."/>
            <person name="Foxe J.M."/>
            <person name="Go M."/>
            <person name="Henderson B.A."/>
            <person name="Jones I.B."/>
            <person name="McGettigan J.A."/>
            <person name="Micheletti S.J."/>
            <person name="Nasrallah M.E."/>
            <person name="Ortiz D."/>
            <person name="Piller C.R."/>
            <person name="Privatt S.R."/>
            <person name="Schneider S.L."/>
            <person name="Sharp S."/>
            <person name="Smith T.C."/>
            <person name="Stanton J.D."/>
            <person name="Ullery H.E."/>
            <person name="Wilson R.J."/>
            <person name="Serrano M.G."/>
            <person name="Buck G."/>
            <person name="Lee V."/>
            <person name="Wang Y."/>
            <person name="Carvalho R."/>
            <person name="Voegtly L."/>
            <person name="Shi R."/>
            <person name="Duckworth R."/>
            <person name="Johnson A."/>
            <person name="Loviza R."/>
            <person name="Walstead R."/>
            <person name="Shah Z."/>
            <person name="Kiflezghi M."/>
            <person name="Wade K."/>
            <person name="Ball S.L."/>
            <person name="Bradley K.W."/>
            <person name="Asai D.J."/>
            <person name="Bowman C.A."/>
            <person name="Russell D.A."/>
            <person name="Pope W.H."/>
            <person name="Jacobs-Sera D."/>
            <person name="Hendrix R.W."/>
            <person name="Hatfull G.F."/>
        </authorList>
    </citation>
    <scope>NUCLEOTIDE SEQUENCE [LARGE SCALE GENOMIC DNA]</scope>
    <source>
        <strain evidence="2 3">DSM 27710</strain>
    </source>
</reference>
<accession>A0A0K1PAB2</accession>
<proteinExistence type="predicted"/>
<protein>
    <submittedName>
        <fullName evidence="2">Uncharacterized protein</fullName>
    </submittedName>
</protein>
<dbReference type="KEGG" id="vin:AKJ08_0842"/>
<dbReference type="Proteomes" id="UP000055590">
    <property type="component" value="Chromosome"/>
</dbReference>
<evidence type="ECO:0000313" key="2">
    <source>
        <dbReference type="EMBL" id="AKU90455.1"/>
    </source>
</evidence>
<organism evidence="2 3">
    <name type="scientific">Vulgatibacter incomptus</name>
    <dbReference type="NCBI Taxonomy" id="1391653"/>
    <lineage>
        <taxon>Bacteria</taxon>
        <taxon>Pseudomonadati</taxon>
        <taxon>Myxococcota</taxon>
        <taxon>Myxococcia</taxon>
        <taxon>Myxococcales</taxon>
        <taxon>Cystobacterineae</taxon>
        <taxon>Vulgatibacteraceae</taxon>
        <taxon>Vulgatibacter</taxon>
    </lineage>
</organism>